<dbReference type="GO" id="GO:0015940">
    <property type="term" value="P:pantothenate biosynthetic process"/>
    <property type="evidence" value="ECO:0007669"/>
    <property type="project" value="InterPro"/>
</dbReference>
<evidence type="ECO:0000256" key="1">
    <source>
        <dbReference type="ARBA" id="ARBA00007870"/>
    </source>
</evidence>
<dbReference type="Gene3D" id="3.40.50.720">
    <property type="entry name" value="NAD(P)-binding Rossmann-like Domain"/>
    <property type="match status" value="1"/>
</dbReference>
<dbReference type="EMBL" id="DXBO01000012">
    <property type="protein sequence ID" value="HIZ47209.1"/>
    <property type="molecule type" value="Genomic_DNA"/>
</dbReference>
<evidence type="ECO:0000256" key="2">
    <source>
        <dbReference type="ARBA" id="ARBA00022857"/>
    </source>
</evidence>
<keyword evidence="3 6" id="KW-0560">Oxidoreductase</keyword>
<dbReference type="InterPro" id="IPR013328">
    <property type="entry name" value="6PGD_dom2"/>
</dbReference>
<protein>
    <submittedName>
        <fullName evidence="6">2-dehydropantoate 2-reductase</fullName>
        <ecNumber evidence="6">1.1.1.169</ecNumber>
    </submittedName>
</protein>
<keyword evidence="2" id="KW-0521">NADP</keyword>
<dbReference type="PANTHER" id="PTHR21708">
    <property type="entry name" value="PROBABLE 2-DEHYDROPANTOATE 2-REDUCTASE"/>
    <property type="match status" value="1"/>
</dbReference>
<feature type="domain" description="Ketopantoate reductase N-terminal" evidence="4">
    <location>
        <begin position="76"/>
        <end position="212"/>
    </location>
</feature>
<comment type="caution">
    <text evidence="6">The sequence shown here is derived from an EMBL/GenBank/DDBJ whole genome shotgun (WGS) entry which is preliminary data.</text>
</comment>
<accession>A0A9D2F0B5</accession>
<dbReference type="GO" id="GO:0008677">
    <property type="term" value="F:2-dehydropantoate 2-reductase activity"/>
    <property type="evidence" value="ECO:0007669"/>
    <property type="project" value="UniProtKB-EC"/>
</dbReference>
<proteinExistence type="inferred from homology"/>
<reference evidence="6" key="2">
    <citation type="submission" date="2021-04" db="EMBL/GenBank/DDBJ databases">
        <authorList>
            <person name="Gilroy R."/>
        </authorList>
    </citation>
    <scope>NUCLEOTIDE SEQUENCE</scope>
    <source>
        <strain evidence="6">3436</strain>
    </source>
</reference>
<dbReference type="SUPFAM" id="SSF48179">
    <property type="entry name" value="6-phosphogluconate dehydrogenase C-terminal domain-like"/>
    <property type="match status" value="1"/>
</dbReference>
<sequence>MELYRVEQIAEGDYGCEELPEGAPVLCSVTLRGPDGASLVVEVPDQALTAQSIQEGCTVLRQGGSLQLVRPIRTSALIGLGALGILFGRKMPGVQVIADSQRAARYTAHPATCNGQPCPFSYCSPSQGQPADLVLVTVKATGLEQAIRDIAPFVGPHTVILSLLNGITSEERLEAAYPGHTLWSVAIGMDANRVGRDLVFKAPGRIQFGERDGRITPRVAAVAQYFAACGIAGEPCTDILYKQWHKLMINVGLNQASAAFGMTYGDLAKDTPQRAKMLQAMQEVIRLANAEGVPLPPDDDVVWLAGAIPSFKPDNRPSMGQDIQARRPTEVEEFAGTVRQLSQKHGLPTPANDFFYQRIRAIEAGWAAQPH</sequence>
<evidence type="ECO:0000313" key="6">
    <source>
        <dbReference type="EMBL" id="HIZ47209.1"/>
    </source>
</evidence>
<dbReference type="InterPro" id="IPR051402">
    <property type="entry name" value="KPR-Related"/>
</dbReference>
<dbReference type="Gene3D" id="1.10.1040.10">
    <property type="entry name" value="N-(1-d-carboxylethyl)-l-norvaline Dehydrogenase, domain 2"/>
    <property type="match status" value="1"/>
</dbReference>
<dbReference type="InterPro" id="IPR013332">
    <property type="entry name" value="KPR_N"/>
</dbReference>
<dbReference type="AlphaFoldDB" id="A0A9D2F0B5"/>
<feature type="domain" description="Ketopantoate reductase C-terminal" evidence="5">
    <location>
        <begin position="238"/>
        <end position="363"/>
    </location>
</feature>
<dbReference type="Proteomes" id="UP000824031">
    <property type="component" value="Unassembled WGS sequence"/>
</dbReference>
<gene>
    <name evidence="6" type="ORF">H9810_00620</name>
</gene>
<dbReference type="SUPFAM" id="SSF51735">
    <property type="entry name" value="NAD(P)-binding Rossmann-fold domains"/>
    <property type="match status" value="1"/>
</dbReference>
<comment type="similarity">
    <text evidence="1">Belongs to the ketopantoate reductase family.</text>
</comment>
<dbReference type="PANTHER" id="PTHR21708:SF26">
    <property type="entry name" value="2-DEHYDROPANTOATE 2-REDUCTASE"/>
    <property type="match status" value="1"/>
</dbReference>
<reference evidence="6" key="1">
    <citation type="journal article" date="2021" name="PeerJ">
        <title>Extensive microbial diversity within the chicken gut microbiome revealed by metagenomics and culture.</title>
        <authorList>
            <person name="Gilroy R."/>
            <person name="Ravi A."/>
            <person name="Getino M."/>
            <person name="Pursley I."/>
            <person name="Horton D.L."/>
            <person name="Alikhan N.F."/>
            <person name="Baker D."/>
            <person name="Gharbi K."/>
            <person name="Hall N."/>
            <person name="Watson M."/>
            <person name="Adriaenssens E.M."/>
            <person name="Foster-Nyarko E."/>
            <person name="Jarju S."/>
            <person name="Secka A."/>
            <person name="Antonio M."/>
            <person name="Oren A."/>
            <person name="Chaudhuri R.R."/>
            <person name="La Ragione R."/>
            <person name="Hildebrand F."/>
            <person name="Pallen M.J."/>
        </authorList>
    </citation>
    <scope>NUCLEOTIDE SEQUENCE</scope>
    <source>
        <strain evidence="6">3436</strain>
    </source>
</reference>
<evidence type="ECO:0000256" key="3">
    <source>
        <dbReference type="ARBA" id="ARBA00023002"/>
    </source>
</evidence>
<evidence type="ECO:0000259" key="5">
    <source>
        <dbReference type="Pfam" id="PF08546"/>
    </source>
</evidence>
<name>A0A9D2F0B5_9FIRM</name>
<dbReference type="InterPro" id="IPR008927">
    <property type="entry name" value="6-PGluconate_DH-like_C_sf"/>
</dbReference>
<dbReference type="NCBIfam" id="TIGR00745">
    <property type="entry name" value="apbA_panE"/>
    <property type="match status" value="1"/>
</dbReference>
<dbReference type="GO" id="GO:0005737">
    <property type="term" value="C:cytoplasm"/>
    <property type="evidence" value="ECO:0007669"/>
    <property type="project" value="TreeGrafter"/>
</dbReference>
<dbReference type="EC" id="1.1.1.169" evidence="6"/>
<dbReference type="Pfam" id="PF02558">
    <property type="entry name" value="ApbA"/>
    <property type="match status" value="1"/>
</dbReference>
<organism evidence="6 7">
    <name type="scientific">Candidatus Gemmiger excrementavium</name>
    <dbReference type="NCBI Taxonomy" id="2838608"/>
    <lineage>
        <taxon>Bacteria</taxon>
        <taxon>Bacillati</taxon>
        <taxon>Bacillota</taxon>
        <taxon>Clostridia</taxon>
        <taxon>Eubacteriales</taxon>
        <taxon>Gemmiger</taxon>
    </lineage>
</organism>
<dbReference type="Pfam" id="PF08546">
    <property type="entry name" value="ApbA_C"/>
    <property type="match status" value="1"/>
</dbReference>
<dbReference type="InterPro" id="IPR036291">
    <property type="entry name" value="NAD(P)-bd_dom_sf"/>
</dbReference>
<evidence type="ECO:0000259" key="4">
    <source>
        <dbReference type="Pfam" id="PF02558"/>
    </source>
</evidence>
<dbReference type="InterPro" id="IPR013752">
    <property type="entry name" value="KPA_reductase"/>
</dbReference>
<dbReference type="InterPro" id="IPR003710">
    <property type="entry name" value="ApbA"/>
</dbReference>
<evidence type="ECO:0000313" key="7">
    <source>
        <dbReference type="Proteomes" id="UP000824031"/>
    </source>
</evidence>